<accession>A0ABW5DVX6</accession>
<evidence type="ECO:0000256" key="5">
    <source>
        <dbReference type="ARBA" id="ARBA00022991"/>
    </source>
</evidence>
<evidence type="ECO:0000256" key="1">
    <source>
        <dbReference type="ARBA" id="ARBA00001932"/>
    </source>
</evidence>
<keyword evidence="9" id="KW-1185">Reference proteome</keyword>
<dbReference type="Proteomes" id="UP001597295">
    <property type="component" value="Unassembled WGS sequence"/>
</dbReference>
<comment type="cofactor">
    <cofactor evidence="1">
        <name>(6R)-5,10-methylene-5,6,7,8-tetrahydrofolate</name>
        <dbReference type="ChEBI" id="CHEBI:15636"/>
    </cofactor>
</comment>
<evidence type="ECO:0000256" key="2">
    <source>
        <dbReference type="ARBA" id="ARBA00001974"/>
    </source>
</evidence>
<dbReference type="Pfam" id="PF03441">
    <property type="entry name" value="FAD_binding_7"/>
    <property type="match status" value="1"/>
</dbReference>
<dbReference type="Pfam" id="PF00875">
    <property type="entry name" value="DNA_photolyase"/>
    <property type="match status" value="1"/>
</dbReference>
<proteinExistence type="inferred from homology"/>
<dbReference type="SUPFAM" id="SSF52425">
    <property type="entry name" value="Cryptochrome/photolyase, N-terminal domain"/>
    <property type="match status" value="1"/>
</dbReference>
<dbReference type="PANTHER" id="PTHR11455">
    <property type="entry name" value="CRYPTOCHROME"/>
    <property type="match status" value="1"/>
</dbReference>
<sequence>MSDQAPTLLWFRQDLRLADNPALSTAVERGAPILPLFILDEESPGIRPLGGAARWWLHKSLEALGADLQKLGLDLILKRGPAASIIAQLVEEHGIGAIYWNRLYDPASRKRDEAIKSALKDSGRIVESFNSLLLFEPWQVKTKQGGAFQVFTPFWRAAREQVRITRPLLAPEGRLPGFPKAQSETLSDWGLLPTKPDWVGGLRDAWTPGEEAARERANDFLDDRLDIYAQQRDRPDLDISSHLSPYLRFGEISPRQLWAATDHRTHGEITSGGAETFLRELGWREFCHHLLFHQDDLASTPLREEFTQFPWRESPKDLEAWQKGLTGYPIVDAGMRQLWATGWMHNRVRMVVGSLLVKQLLLPWKAGEEWFWDTLVDACPASNPASWQWVAGCGADAAPYFRVFNPVLQSQKFDPKGSYIRRWVPELAGFDDDTIHEPWKVSAVRRTKNYPAPIVELAGGRARALDAYARIKGASDKTSSPRT</sequence>
<keyword evidence="3 6" id="KW-0285">Flavoprotein</keyword>
<dbReference type="SUPFAM" id="SSF48173">
    <property type="entry name" value="Cryptochrome/photolyase FAD-binding domain"/>
    <property type="match status" value="1"/>
</dbReference>
<comment type="similarity">
    <text evidence="6">Belongs to the DNA photolyase family.</text>
</comment>
<reference evidence="9" key="1">
    <citation type="journal article" date="2019" name="Int. J. Syst. Evol. Microbiol.">
        <title>The Global Catalogue of Microorganisms (GCM) 10K type strain sequencing project: providing services to taxonomists for standard genome sequencing and annotation.</title>
        <authorList>
            <consortium name="The Broad Institute Genomics Platform"/>
            <consortium name="The Broad Institute Genome Sequencing Center for Infectious Disease"/>
            <person name="Wu L."/>
            <person name="Ma J."/>
        </authorList>
    </citation>
    <scope>NUCLEOTIDE SEQUENCE [LARGE SCALE GENOMIC DNA]</scope>
    <source>
        <strain evidence="9">CGMCC 1.19062</strain>
    </source>
</reference>
<dbReference type="PROSITE" id="PS51645">
    <property type="entry name" value="PHR_CRY_ALPHA_BETA"/>
    <property type="match status" value="1"/>
</dbReference>
<protein>
    <submittedName>
        <fullName evidence="8">Cryptochrome/photolyase family protein</fullName>
        <ecNumber evidence="8">4.1.99.3</ecNumber>
    </submittedName>
</protein>
<dbReference type="InterPro" id="IPR018394">
    <property type="entry name" value="DNA_photolyase_1_CS_C"/>
</dbReference>
<dbReference type="PANTHER" id="PTHR11455:SF9">
    <property type="entry name" value="CRYPTOCHROME CIRCADIAN CLOCK 5 ISOFORM X1"/>
    <property type="match status" value="1"/>
</dbReference>
<dbReference type="PROSITE" id="PS00394">
    <property type="entry name" value="DNA_PHOTOLYASES_1_1"/>
    <property type="match status" value="1"/>
</dbReference>
<keyword evidence="8" id="KW-0456">Lyase</keyword>
<dbReference type="EMBL" id="JBHUIP010000014">
    <property type="protein sequence ID" value="MFD2264873.1"/>
    <property type="molecule type" value="Genomic_DNA"/>
</dbReference>
<evidence type="ECO:0000256" key="4">
    <source>
        <dbReference type="ARBA" id="ARBA00022827"/>
    </source>
</evidence>
<dbReference type="Gene3D" id="1.25.40.80">
    <property type="match status" value="1"/>
</dbReference>
<dbReference type="GO" id="GO:0003904">
    <property type="term" value="F:deoxyribodipyrimidine photo-lyase activity"/>
    <property type="evidence" value="ECO:0007669"/>
    <property type="project" value="UniProtKB-EC"/>
</dbReference>
<comment type="caution">
    <text evidence="8">The sequence shown here is derived from an EMBL/GenBank/DDBJ whole genome shotgun (WGS) entry which is preliminary data.</text>
</comment>
<dbReference type="InterPro" id="IPR002081">
    <property type="entry name" value="Cryptochrome/DNA_photolyase_1"/>
</dbReference>
<evidence type="ECO:0000256" key="6">
    <source>
        <dbReference type="RuleBase" id="RU004182"/>
    </source>
</evidence>
<dbReference type="Gene3D" id="3.40.50.620">
    <property type="entry name" value="HUPs"/>
    <property type="match status" value="1"/>
</dbReference>
<organism evidence="8 9">
    <name type="scientific">Lacibacterium aquatile</name>
    <dbReference type="NCBI Taxonomy" id="1168082"/>
    <lineage>
        <taxon>Bacteria</taxon>
        <taxon>Pseudomonadati</taxon>
        <taxon>Pseudomonadota</taxon>
        <taxon>Alphaproteobacteria</taxon>
        <taxon>Rhodospirillales</taxon>
        <taxon>Rhodospirillaceae</taxon>
    </lineage>
</organism>
<name>A0ABW5DVX6_9PROT</name>
<dbReference type="EC" id="4.1.99.3" evidence="8"/>
<dbReference type="InterPro" id="IPR036134">
    <property type="entry name" value="Crypto/Photolyase_FAD-like_sf"/>
</dbReference>
<keyword evidence="5 6" id="KW-0157">Chromophore</keyword>
<feature type="domain" description="Photolyase/cryptochrome alpha/beta" evidence="7">
    <location>
        <begin position="5"/>
        <end position="134"/>
    </location>
</feature>
<dbReference type="Gene3D" id="1.10.579.10">
    <property type="entry name" value="DNA Cyclobutane Dipyrimidine Photolyase, subunit A, domain 3"/>
    <property type="match status" value="1"/>
</dbReference>
<evidence type="ECO:0000259" key="7">
    <source>
        <dbReference type="PROSITE" id="PS51645"/>
    </source>
</evidence>
<dbReference type="InterPro" id="IPR005101">
    <property type="entry name" value="Cryptochr/Photolyase_FAD-bd"/>
</dbReference>
<dbReference type="InterPro" id="IPR006050">
    <property type="entry name" value="DNA_photolyase_N"/>
</dbReference>
<dbReference type="PRINTS" id="PR00147">
    <property type="entry name" value="DNAPHOTLYASE"/>
</dbReference>
<dbReference type="RefSeq" id="WP_379878008.1">
    <property type="nucleotide sequence ID" value="NZ_JBHUIP010000014.1"/>
</dbReference>
<evidence type="ECO:0000313" key="8">
    <source>
        <dbReference type="EMBL" id="MFD2264873.1"/>
    </source>
</evidence>
<evidence type="ECO:0000256" key="3">
    <source>
        <dbReference type="ARBA" id="ARBA00022630"/>
    </source>
</evidence>
<dbReference type="InterPro" id="IPR036155">
    <property type="entry name" value="Crypto/Photolyase_N_sf"/>
</dbReference>
<gene>
    <name evidence="8" type="ORF">ACFSM5_18345</name>
</gene>
<evidence type="ECO:0000313" key="9">
    <source>
        <dbReference type="Proteomes" id="UP001597295"/>
    </source>
</evidence>
<comment type="cofactor">
    <cofactor evidence="2">
        <name>FAD</name>
        <dbReference type="ChEBI" id="CHEBI:57692"/>
    </cofactor>
</comment>
<keyword evidence="4 6" id="KW-0274">FAD</keyword>
<dbReference type="InterPro" id="IPR014729">
    <property type="entry name" value="Rossmann-like_a/b/a_fold"/>
</dbReference>